<keyword evidence="4 6" id="KW-1133">Transmembrane helix</keyword>
<dbReference type="GO" id="GO:0005886">
    <property type="term" value="C:plasma membrane"/>
    <property type="evidence" value="ECO:0007669"/>
    <property type="project" value="UniProtKB-SubCell"/>
</dbReference>
<feature type="transmembrane region" description="Helical" evidence="6">
    <location>
        <begin position="280"/>
        <end position="303"/>
    </location>
</feature>
<evidence type="ECO:0000256" key="2">
    <source>
        <dbReference type="ARBA" id="ARBA00022475"/>
    </source>
</evidence>
<keyword evidence="5 6" id="KW-0472">Membrane</keyword>
<protein>
    <submittedName>
        <fullName evidence="7">Uncharacterized protein</fullName>
    </submittedName>
</protein>
<evidence type="ECO:0000256" key="5">
    <source>
        <dbReference type="ARBA" id="ARBA00023136"/>
    </source>
</evidence>
<dbReference type="InParanoid" id="A0A423PJ92"/>
<dbReference type="PANTHER" id="PTHR30250">
    <property type="entry name" value="PST FAMILY PREDICTED COLANIC ACID TRANSPORTER"/>
    <property type="match status" value="1"/>
</dbReference>
<feature type="transmembrane region" description="Helical" evidence="6">
    <location>
        <begin position="64"/>
        <end position="87"/>
    </location>
</feature>
<feature type="transmembrane region" description="Helical" evidence="6">
    <location>
        <begin position="324"/>
        <end position="348"/>
    </location>
</feature>
<feature type="transmembrane region" description="Helical" evidence="6">
    <location>
        <begin position="30"/>
        <end position="52"/>
    </location>
</feature>
<dbReference type="EMBL" id="AYKG01000045">
    <property type="protein sequence ID" value="ROO25666.1"/>
    <property type="molecule type" value="Genomic_DNA"/>
</dbReference>
<keyword evidence="8" id="KW-1185">Reference proteome</keyword>
<proteinExistence type="predicted"/>
<reference evidence="7 8" key="1">
    <citation type="submission" date="2013-10" db="EMBL/GenBank/DDBJ databases">
        <title>Salinisphaera japonica YTM-1 Genome Sequencing.</title>
        <authorList>
            <person name="Lai Q."/>
            <person name="Li C."/>
            <person name="Shao Z."/>
        </authorList>
    </citation>
    <scope>NUCLEOTIDE SEQUENCE [LARGE SCALE GENOMIC DNA]</scope>
    <source>
        <strain evidence="7 8">YTM-1</strain>
    </source>
</reference>
<name>A0A423PJ92_9GAMM</name>
<comment type="caution">
    <text evidence="7">The sequence shown here is derived from an EMBL/GenBank/DDBJ whole genome shotgun (WGS) entry which is preliminary data.</text>
</comment>
<dbReference type="Pfam" id="PF13440">
    <property type="entry name" value="Polysacc_synt_3"/>
    <property type="match status" value="1"/>
</dbReference>
<keyword evidence="3 6" id="KW-0812">Transmembrane</keyword>
<feature type="transmembrane region" description="Helical" evidence="6">
    <location>
        <begin position="172"/>
        <end position="194"/>
    </location>
</feature>
<evidence type="ECO:0000256" key="4">
    <source>
        <dbReference type="ARBA" id="ARBA00022989"/>
    </source>
</evidence>
<comment type="subcellular location">
    <subcellularLocation>
        <location evidence="1">Cell membrane</location>
        <topology evidence="1">Multi-pass membrane protein</topology>
    </subcellularLocation>
</comment>
<feature type="transmembrane region" description="Helical" evidence="6">
    <location>
        <begin position="385"/>
        <end position="405"/>
    </location>
</feature>
<accession>A0A423PJ92</accession>
<dbReference type="AlphaFoldDB" id="A0A423PJ92"/>
<evidence type="ECO:0000313" key="8">
    <source>
        <dbReference type="Proteomes" id="UP000285310"/>
    </source>
</evidence>
<evidence type="ECO:0000256" key="6">
    <source>
        <dbReference type="SAM" id="Phobius"/>
    </source>
</evidence>
<dbReference type="PANTHER" id="PTHR30250:SF11">
    <property type="entry name" value="O-ANTIGEN TRANSPORTER-RELATED"/>
    <property type="match status" value="1"/>
</dbReference>
<sequence length="458" mass="48283">MRLHKIVTLWRQGNDQEPALMTPLRRIYNAALGAAGIEVLGMAIGYAGQILLARWLGSSGYGVFAWVSALVMFLAIPCQLGLSMLILRDVTPTRIRTDAGAVRGLLRRAYQIAIIISALVCIGGVGLDRLLAEDIVYRGPLATGLIALPFVVAGALHAGTSRAFGRIVMVKLLGDISRPSLLIVGASSAIYVGGQASPSLALALFAGAAALAALAQYAALRRIRPSTLDKTAPRYASRQWIKTAAPFALVAAIDVCMRQIDLLMCGLFLPAADVGRYAVAARLATLVTLSMVAINMLAAPTYAELSQRGDLQNLQRTVRRLAHAMFWPALAVSAGLVVAGPIILAAFGPEFGTAYAPLVMLVAGALVNVGAGSVGYLANMTGHQWWTVRIQGASVLLNVVLNAVLIPTYGLIGAAMATTFSVCLANIGLHLVVTRRVGVHASIIHASLWPKQARQTEA</sequence>
<evidence type="ECO:0000256" key="3">
    <source>
        <dbReference type="ARBA" id="ARBA00022692"/>
    </source>
</evidence>
<feature type="transmembrane region" description="Helical" evidence="6">
    <location>
        <begin position="354"/>
        <end position="378"/>
    </location>
</feature>
<dbReference type="RefSeq" id="WP_184999872.1">
    <property type="nucleotide sequence ID" value="NZ_AYKG01000045.1"/>
</dbReference>
<organism evidence="7 8">
    <name type="scientific">Salinisphaera japonica YTM-1</name>
    <dbReference type="NCBI Taxonomy" id="1209778"/>
    <lineage>
        <taxon>Bacteria</taxon>
        <taxon>Pseudomonadati</taxon>
        <taxon>Pseudomonadota</taxon>
        <taxon>Gammaproteobacteria</taxon>
        <taxon>Salinisphaerales</taxon>
        <taxon>Salinisphaeraceae</taxon>
        <taxon>Salinisphaera</taxon>
    </lineage>
</organism>
<feature type="transmembrane region" description="Helical" evidence="6">
    <location>
        <begin position="139"/>
        <end position="160"/>
    </location>
</feature>
<feature type="transmembrane region" description="Helical" evidence="6">
    <location>
        <begin position="240"/>
        <end position="260"/>
    </location>
</feature>
<evidence type="ECO:0000256" key="1">
    <source>
        <dbReference type="ARBA" id="ARBA00004651"/>
    </source>
</evidence>
<feature type="transmembrane region" description="Helical" evidence="6">
    <location>
        <begin position="200"/>
        <end position="220"/>
    </location>
</feature>
<feature type="transmembrane region" description="Helical" evidence="6">
    <location>
        <begin position="411"/>
        <end position="433"/>
    </location>
</feature>
<dbReference type="InterPro" id="IPR050833">
    <property type="entry name" value="Poly_Biosynth_Transport"/>
</dbReference>
<gene>
    <name evidence="7" type="ORF">SAJA_12710</name>
</gene>
<dbReference type="Proteomes" id="UP000285310">
    <property type="component" value="Unassembled WGS sequence"/>
</dbReference>
<keyword evidence="2" id="KW-1003">Cell membrane</keyword>
<evidence type="ECO:0000313" key="7">
    <source>
        <dbReference type="EMBL" id="ROO25666.1"/>
    </source>
</evidence>
<feature type="transmembrane region" description="Helical" evidence="6">
    <location>
        <begin position="108"/>
        <end position="127"/>
    </location>
</feature>